<accession>X0YU73</accession>
<feature type="non-terminal residue" evidence="1">
    <location>
        <position position="105"/>
    </location>
</feature>
<proteinExistence type="predicted"/>
<dbReference type="EMBL" id="BART01007592">
    <property type="protein sequence ID" value="GAG60159.1"/>
    <property type="molecule type" value="Genomic_DNA"/>
</dbReference>
<evidence type="ECO:0000313" key="1">
    <source>
        <dbReference type="EMBL" id="GAG60159.1"/>
    </source>
</evidence>
<dbReference type="AlphaFoldDB" id="X0YU73"/>
<gene>
    <name evidence="1" type="ORF">S01H4_17250</name>
</gene>
<protein>
    <submittedName>
        <fullName evidence="1">Uncharacterized protein</fullName>
    </submittedName>
</protein>
<comment type="caution">
    <text evidence="1">The sequence shown here is derived from an EMBL/GenBank/DDBJ whole genome shotgun (WGS) entry which is preliminary data.</text>
</comment>
<reference evidence="1" key="1">
    <citation type="journal article" date="2014" name="Front. Microbiol.">
        <title>High frequency of phylogenetically diverse reductive dehalogenase-homologous genes in deep subseafloor sedimentary metagenomes.</title>
        <authorList>
            <person name="Kawai M."/>
            <person name="Futagami T."/>
            <person name="Toyoda A."/>
            <person name="Takaki Y."/>
            <person name="Nishi S."/>
            <person name="Hori S."/>
            <person name="Arai W."/>
            <person name="Tsubouchi T."/>
            <person name="Morono Y."/>
            <person name="Uchiyama I."/>
            <person name="Ito T."/>
            <person name="Fujiyama A."/>
            <person name="Inagaki F."/>
            <person name="Takami H."/>
        </authorList>
    </citation>
    <scope>NUCLEOTIDE SEQUENCE</scope>
    <source>
        <strain evidence="1">Expedition CK06-06</strain>
    </source>
</reference>
<organism evidence="1">
    <name type="scientific">marine sediment metagenome</name>
    <dbReference type="NCBI Taxonomy" id="412755"/>
    <lineage>
        <taxon>unclassified sequences</taxon>
        <taxon>metagenomes</taxon>
        <taxon>ecological metagenomes</taxon>
    </lineage>
</organism>
<name>X0YU73_9ZZZZ</name>
<sequence length="105" mass="12332">MSKRMSEYYNNRGFARTIDWDEERKSKILARWHVLAGRKGGFAHSISFADLDDITKGPFSELQDLLRGDLSPKEEMERQLRIEARSDARELDRVRNLYERVSSLV</sequence>